<accession>A0A1V8STZ6</accession>
<dbReference type="InParanoid" id="A0A1V8STZ6"/>
<keyword evidence="2" id="KW-0677">Repeat</keyword>
<evidence type="ECO:0000313" key="9">
    <source>
        <dbReference type="EMBL" id="OQO02539.1"/>
    </source>
</evidence>
<dbReference type="SMART" id="SM00355">
    <property type="entry name" value="ZnF_C2H2"/>
    <property type="match status" value="3"/>
</dbReference>
<dbReference type="PANTHER" id="PTHR14003:SF19">
    <property type="entry name" value="YY2 TRANSCRIPTION FACTOR"/>
    <property type="match status" value="1"/>
</dbReference>
<keyword evidence="3 6" id="KW-0863">Zinc-finger</keyword>
<dbReference type="GO" id="GO:0005667">
    <property type="term" value="C:transcription regulator complex"/>
    <property type="evidence" value="ECO:0007669"/>
    <property type="project" value="TreeGrafter"/>
</dbReference>
<evidence type="ECO:0000256" key="4">
    <source>
        <dbReference type="ARBA" id="ARBA00022833"/>
    </source>
</evidence>
<feature type="domain" description="C2H2-type" evidence="8">
    <location>
        <begin position="222"/>
        <end position="246"/>
    </location>
</feature>
<dbReference type="GO" id="GO:0008270">
    <property type="term" value="F:zinc ion binding"/>
    <property type="evidence" value="ECO:0007669"/>
    <property type="project" value="UniProtKB-KW"/>
</dbReference>
<dbReference type="PROSITE" id="PS00028">
    <property type="entry name" value="ZINC_FINGER_C2H2_1"/>
    <property type="match status" value="2"/>
</dbReference>
<dbReference type="AlphaFoldDB" id="A0A1V8STZ6"/>
<dbReference type="STRING" id="1507870.A0A1V8STZ6"/>
<sequence>MTYTKYPIVSARMIVVVFVAFLLNVVAAMEGPEQPLWDGIFFEDALPYAETALELTRDAGEVVFQAAVARASTSPRTTAIIGRLLPPWWTLENWTPLTAEEYMQHQPLDVPHYQLPNDVTEPATPFQYPSPIPPEPQAYYPMPKNRFLAPLSKITDWMSGTYTPTVHFVNAPAALPPQQPLHPTHWPSTTATIPNTQSSFPLLAPASQTPITPNTSVSSHRYPCNHANCNASCATRAALKKHKKSHIPVANRKHGCPAETCSKRFNEKKDLVKHQLTHDKDHTMRFACPQLDCERHTKLIVRWDNFLRHMEDIHEIVLPRKTKTKKAKDRQR</sequence>
<keyword evidence="7" id="KW-0732">Signal</keyword>
<keyword evidence="4" id="KW-0862">Zinc</keyword>
<dbReference type="EMBL" id="NAJO01000027">
    <property type="protein sequence ID" value="OQO02539.1"/>
    <property type="molecule type" value="Genomic_DNA"/>
</dbReference>
<organism evidence="9 10">
    <name type="scientific">Cryoendolithus antarcticus</name>
    <dbReference type="NCBI Taxonomy" id="1507870"/>
    <lineage>
        <taxon>Eukaryota</taxon>
        <taxon>Fungi</taxon>
        <taxon>Dikarya</taxon>
        <taxon>Ascomycota</taxon>
        <taxon>Pezizomycotina</taxon>
        <taxon>Dothideomycetes</taxon>
        <taxon>Dothideomycetidae</taxon>
        <taxon>Cladosporiales</taxon>
        <taxon>Cladosporiaceae</taxon>
        <taxon>Cryoendolithus</taxon>
    </lineage>
</organism>
<evidence type="ECO:0000256" key="5">
    <source>
        <dbReference type="ARBA" id="ARBA00044085"/>
    </source>
</evidence>
<dbReference type="Proteomes" id="UP000192596">
    <property type="component" value="Unassembled WGS sequence"/>
</dbReference>
<protein>
    <recommendedName>
        <fullName evidence="5">C2H2 type master regulator of conidiophore development brlA</fullName>
    </recommendedName>
</protein>
<dbReference type="GO" id="GO:0000785">
    <property type="term" value="C:chromatin"/>
    <property type="evidence" value="ECO:0007669"/>
    <property type="project" value="TreeGrafter"/>
</dbReference>
<dbReference type="InterPro" id="IPR036236">
    <property type="entry name" value="Znf_C2H2_sf"/>
</dbReference>
<evidence type="ECO:0000313" key="10">
    <source>
        <dbReference type="Proteomes" id="UP000192596"/>
    </source>
</evidence>
<gene>
    <name evidence="9" type="ORF">B0A48_12066</name>
</gene>
<comment type="caution">
    <text evidence="9">The sequence shown here is derived from an EMBL/GenBank/DDBJ whole genome shotgun (WGS) entry which is preliminary data.</text>
</comment>
<feature type="chain" id="PRO_5012980669" description="C2H2 type master regulator of conidiophore development brlA" evidence="7">
    <location>
        <begin position="29"/>
        <end position="332"/>
    </location>
</feature>
<dbReference type="PROSITE" id="PS50157">
    <property type="entry name" value="ZINC_FINGER_C2H2_2"/>
    <property type="match status" value="2"/>
</dbReference>
<keyword evidence="10" id="KW-1185">Reference proteome</keyword>
<evidence type="ECO:0000256" key="1">
    <source>
        <dbReference type="ARBA" id="ARBA00022723"/>
    </source>
</evidence>
<keyword evidence="1" id="KW-0479">Metal-binding</keyword>
<evidence type="ECO:0000256" key="2">
    <source>
        <dbReference type="ARBA" id="ARBA00022737"/>
    </source>
</evidence>
<evidence type="ECO:0000259" key="8">
    <source>
        <dbReference type="PROSITE" id="PS50157"/>
    </source>
</evidence>
<proteinExistence type="predicted"/>
<evidence type="ECO:0000256" key="6">
    <source>
        <dbReference type="PROSITE-ProRule" id="PRU00042"/>
    </source>
</evidence>
<dbReference type="Gene3D" id="3.30.160.60">
    <property type="entry name" value="Classic Zinc Finger"/>
    <property type="match status" value="1"/>
</dbReference>
<feature type="signal peptide" evidence="7">
    <location>
        <begin position="1"/>
        <end position="28"/>
    </location>
</feature>
<dbReference type="InterPro" id="IPR013087">
    <property type="entry name" value="Znf_C2H2_type"/>
</dbReference>
<evidence type="ECO:0000256" key="3">
    <source>
        <dbReference type="ARBA" id="ARBA00022771"/>
    </source>
</evidence>
<dbReference type="OrthoDB" id="3649706at2759"/>
<dbReference type="SUPFAM" id="SSF57667">
    <property type="entry name" value="beta-beta-alpha zinc fingers"/>
    <property type="match status" value="1"/>
</dbReference>
<dbReference type="GO" id="GO:0000978">
    <property type="term" value="F:RNA polymerase II cis-regulatory region sequence-specific DNA binding"/>
    <property type="evidence" value="ECO:0007669"/>
    <property type="project" value="TreeGrafter"/>
</dbReference>
<name>A0A1V8STZ6_9PEZI</name>
<evidence type="ECO:0000256" key="7">
    <source>
        <dbReference type="SAM" id="SignalP"/>
    </source>
</evidence>
<dbReference type="GO" id="GO:0000981">
    <property type="term" value="F:DNA-binding transcription factor activity, RNA polymerase II-specific"/>
    <property type="evidence" value="ECO:0007669"/>
    <property type="project" value="TreeGrafter"/>
</dbReference>
<dbReference type="PANTHER" id="PTHR14003">
    <property type="entry name" value="TRANSCRIPTIONAL REPRESSOR PROTEIN YY"/>
    <property type="match status" value="1"/>
</dbReference>
<feature type="domain" description="C2H2-type" evidence="8">
    <location>
        <begin position="254"/>
        <end position="283"/>
    </location>
</feature>
<reference evidence="10" key="1">
    <citation type="submission" date="2017-03" db="EMBL/GenBank/DDBJ databases">
        <title>Genomes of endolithic fungi from Antarctica.</title>
        <authorList>
            <person name="Coleine C."/>
            <person name="Masonjones S."/>
            <person name="Stajich J.E."/>
        </authorList>
    </citation>
    <scope>NUCLEOTIDE SEQUENCE [LARGE SCALE GENOMIC DNA]</scope>
    <source>
        <strain evidence="10">CCFEE 5527</strain>
    </source>
</reference>